<dbReference type="EMBL" id="DVLL01000017">
    <property type="protein sequence ID" value="HIT58925.1"/>
    <property type="molecule type" value="Genomic_DNA"/>
</dbReference>
<accession>A0A9D1KK69</accession>
<dbReference type="Proteomes" id="UP000824136">
    <property type="component" value="Unassembled WGS sequence"/>
</dbReference>
<reference evidence="1" key="2">
    <citation type="journal article" date="2021" name="PeerJ">
        <title>Extensive microbial diversity within the chicken gut microbiome revealed by metagenomics and culture.</title>
        <authorList>
            <person name="Gilroy R."/>
            <person name="Ravi A."/>
            <person name="Getino M."/>
            <person name="Pursley I."/>
            <person name="Horton D.L."/>
            <person name="Alikhan N.F."/>
            <person name="Baker D."/>
            <person name="Gharbi K."/>
            <person name="Hall N."/>
            <person name="Watson M."/>
            <person name="Adriaenssens E.M."/>
            <person name="Foster-Nyarko E."/>
            <person name="Jarju S."/>
            <person name="Secka A."/>
            <person name="Antonio M."/>
            <person name="Oren A."/>
            <person name="Chaudhuri R.R."/>
            <person name="La Ragione R."/>
            <person name="Hildebrand F."/>
            <person name="Pallen M.J."/>
        </authorList>
    </citation>
    <scope>NUCLEOTIDE SEQUENCE</scope>
    <source>
        <strain evidence="1">CHK33-4379</strain>
    </source>
</reference>
<protein>
    <submittedName>
        <fullName evidence="1">Type I-C CRISPR-associated protein Cas8c/Csd1</fullName>
    </submittedName>
</protein>
<dbReference type="AlphaFoldDB" id="A0A9D1KK69"/>
<sequence length="869" mass="98797">MSWLEKLCYTYSSVVGHSEEKKLIPVGFIEKKVKYRITLSQDGKFLNASELAENEQDMSIPSTPKAESRTTADGQPFPLAEQLKYFVKSGDKSLRLEKYLKELEGWCAEPDAPDCIKTVYTYLSTSDILDDMTKISMLPVKYDRETEGEDRGSFVSFNVIGGEYTEPDICMRGEVIDSWNNHLMNLMADKTDLCYVEGKKLPITDSFQKLSGNSKLISAKDSDFPFQYRGRFAEEKSSALLSFDASAKIHSTYKWLLDRQGDSRYGTQWLVWNTNGFKMSSPLDVRQEYEGQADEDDEQIANVNADTFMAYAQAVKSAAAGRGNRMRDYSPERANDVVILGLQAATPGRVSVVYEQEFPGGEYISNLEHWYDSCCWSMYSYKEKCNKVSSPYPRQIARAVLGSQTVSIADADKKCSKSATKVVRRLYKCLMGCIVERRPLPEDMLKQAYGNAISPLGFQKKGKSAGWNGSEWLECVAVSCAMIRKYFLEKSDKQFNLDTLYDIGLDETLNERSYLYGRLLALAHELEIAQTDDRSNPTNAVRMMQRLALRPCETWERLHRAILPYLQRLEANKASWYQKLIGEVESLFEPMERCSDEPLSYMFLAGFACQRAQIYTPADKLPKRKTLPAPSPVIFDRATRFGAMLAVADMAELYATDGKRAGSTNALMLVSPFARNPSRAWANVHSKLIPYFEKLGEKSAHYQRMLAKIEAGFKPDERANISPLKPHYLYGYYTTRRAILAYGADQGMIAEENGMLSFSPKSREELYGSLLGIADMLERWALNENETVRSTNALRMMTAFSQRPASVWKYLRAKLEPYVRRLGHKSDKFCEQIRLLESKLEANDNKPLSGEFLNSYYIASFVNQKNIKE</sequence>
<gene>
    <name evidence="1" type="primary">cas8c</name>
    <name evidence="1" type="ORF">IAC39_04360</name>
</gene>
<evidence type="ECO:0000313" key="1">
    <source>
        <dbReference type="EMBL" id="HIT58925.1"/>
    </source>
</evidence>
<dbReference type="Pfam" id="PF09709">
    <property type="entry name" value="Cas_Csd1"/>
    <property type="match status" value="2"/>
</dbReference>
<comment type="caution">
    <text evidence="1">The sequence shown here is derived from an EMBL/GenBank/DDBJ whole genome shotgun (WGS) entry which is preliminary data.</text>
</comment>
<evidence type="ECO:0000313" key="2">
    <source>
        <dbReference type="Proteomes" id="UP000824136"/>
    </source>
</evidence>
<dbReference type="NCBIfam" id="TIGR01863">
    <property type="entry name" value="cas_Csd1"/>
    <property type="match status" value="1"/>
</dbReference>
<dbReference type="InterPro" id="IPR010144">
    <property type="entry name" value="CRISPR-assoc_prot_Csd1-typ"/>
</dbReference>
<name>A0A9D1KK69_9FIRM</name>
<organism evidence="1 2">
    <name type="scientific">Candidatus Faeciplasma pullistercoris</name>
    <dbReference type="NCBI Taxonomy" id="2840800"/>
    <lineage>
        <taxon>Bacteria</taxon>
        <taxon>Bacillati</taxon>
        <taxon>Bacillota</taxon>
        <taxon>Clostridia</taxon>
        <taxon>Eubacteriales</taxon>
        <taxon>Oscillospiraceae</taxon>
        <taxon>Oscillospiraceae incertae sedis</taxon>
        <taxon>Candidatus Faeciplasma</taxon>
    </lineage>
</organism>
<reference evidence="1" key="1">
    <citation type="submission" date="2020-10" db="EMBL/GenBank/DDBJ databases">
        <authorList>
            <person name="Gilroy R."/>
        </authorList>
    </citation>
    <scope>NUCLEOTIDE SEQUENCE</scope>
    <source>
        <strain evidence="1">CHK33-4379</strain>
    </source>
</reference>
<proteinExistence type="predicted"/>